<evidence type="ECO:0000256" key="4">
    <source>
        <dbReference type="ARBA" id="ARBA00006672"/>
    </source>
</evidence>
<dbReference type="InterPro" id="IPR011029">
    <property type="entry name" value="DEATH-like_dom_sf"/>
</dbReference>
<dbReference type="FunFam" id="1.10.1170.10:FF:000005">
    <property type="entry name" value="Baculoviral IAP repeat containing 2"/>
    <property type="match status" value="1"/>
</dbReference>
<evidence type="ECO:0000256" key="15">
    <source>
        <dbReference type="PROSITE-ProRule" id="PRU00175"/>
    </source>
</evidence>
<comment type="similarity">
    <text evidence="4">Belongs to the IAP family.</text>
</comment>
<evidence type="ECO:0000256" key="1">
    <source>
        <dbReference type="ARBA" id="ARBA00000900"/>
    </source>
</evidence>
<dbReference type="FunFam" id="1.10.533.10:FF:000012">
    <property type="entry name" value="baculoviral IAP repeat-containing protein 2"/>
    <property type="match status" value="1"/>
</dbReference>
<keyword evidence="6" id="KW-0963">Cytoplasm</keyword>
<dbReference type="Proteomes" id="UP000335636">
    <property type="component" value="Unassembled WGS sequence"/>
</dbReference>
<dbReference type="CDD" id="cd14394">
    <property type="entry name" value="UBA_BIRC2_3"/>
    <property type="match status" value="1"/>
</dbReference>
<dbReference type="Pfam" id="PF00653">
    <property type="entry name" value="BIR"/>
    <property type="match status" value="3"/>
</dbReference>
<feature type="coiled-coil region" evidence="16">
    <location>
        <begin position="465"/>
        <end position="492"/>
    </location>
</feature>
<gene>
    <name evidence="21" type="ORF">MONAX_5E004405</name>
</gene>
<evidence type="ECO:0000256" key="2">
    <source>
        <dbReference type="ARBA" id="ARBA00004123"/>
    </source>
</evidence>
<keyword evidence="8" id="KW-0053">Apoptosis</keyword>
<dbReference type="FunFam" id="1.10.8.10:FF:000035">
    <property type="entry name" value="baculoviral IAP repeat-containing protein 2"/>
    <property type="match status" value="1"/>
</dbReference>
<evidence type="ECO:0000256" key="9">
    <source>
        <dbReference type="ARBA" id="ARBA00022723"/>
    </source>
</evidence>
<feature type="domain" description="RING-type" evidence="19">
    <location>
        <begin position="609"/>
        <end position="644"/>
    </location>
</feature>
<dbReference type="PROSITE" id="PS50089">
    <property type="entry name" value="ZF_RING_2"/>
    <property type="match status" value="1"/>
</dbReference>
<dbReference type="EMBL" id="CABDUW010000919">
    <property type="protein sequence ID" value="VTJ76778.1"/>
    <property type="molecule type" value="Genomic_DNA"/>
</dbReference>
<dbReference type="SUPFAM" id="SSF47986">
    <property type="entry name" value="DEATH domain"/>
    <property type="match status" value="1"/>
</dbReference>
<dbReference type="Gene3D" id="1.10.533.10">
    <property type="entry name" value="Death Domain, Fas"/>
    <property type="match status" value="1"/>
</dbReference>
<dbReference type="GO" id="GO:0043027">
    <property type="term" value="F:cysteine-type endopeptidase inhibitor activity involved in apoptotic process"/>
    <property type="evidence" value="ECO:0007669"/>
    <property type="project" value="TreeGrafter"/>
</dbReference>
<dbReference type="GO" id="GO:0070266">
    <property type="term" value="P:necroptotic process"/>
    <property type="evidence" value="ECO:0007669"/>
    <property type="project" value="UniProtKB-ARBA"/>
</dbReference>
<dbReference type="SUPFAM" id="SSF57924">
    <property type="entry name" value="Inhibitor of apoptosis (IAP) repeat"/>
    <property type="match status" value="3"/>
</dbReference>
<dbReference type="SMART" id="SM00184">
    <property type="entry name" value="RING"/>
    <property type="match status" value="1"/>
</dbReference>
<dbReference type="FunFam" id="3.30.40.10:FF:000184">
    <property type="entry name" value="Baculoviral IAP repeat containing 2"/>
    <property type="match status" value="1"/>
</dbReference>
<name>A0A5E4C4K1_MARMO</name>
<evidence type="ECO:0000313" key="22">
    <source>
        <dbReference type="Proteomes" id="UP000335636"/>
    </source>
</evidence>
<evidence type="ECO:0000256" key="18">
    <source>
        <dbReference type="SAM" id="Phobius"/>
    </source>
</evidence>
<dbReference type="FunFam" id="1.10.1170.10:FF:000002">
    <property type="entry name" value="Baculoviral IAP repeat containing 7"/>
    <property type="match status" value="1"/>
</dbReference>
<dbReference type="GO" id="GO:0005634">
    <property type="term" value="C:nucleus"/>
    <property type="evidence" value="ECO:0007669"/>
    <property type="project" value="UniProtKB-SubCell"/>
</dbReference>
<dbReference type="FunFam" id="1.10.1170.10:FF:000010">
    <property type="entry name" value="Baculoviral IAP repeat containing 2"/>
    <property type="match status" value="1"/>
</dbReference>
<dbReference type="InterPro" id="IPR050784">
    <property type="entry name" value="IAP"/>
</dbReference>
<dbReference type="Pfam" id="PF21290">
    <property type="entry name" value="UBA_BIRC2-3"/>
    <property type="match status" value="1"/>
</dbReference>
<feature type="transmembrane region" description="Helical" evidence="18">
    <location>
        <begin position="43"/>
        <end position="66"/>
    </location>
</feature>
<dbReference type="InterPro" id="IPR048875">
    <property type="entry name" value="BIRC2-3-like_UBA"/>
</dbReference>
<comment type="subcellular location">
    <subcellularLocation>
        <location evidence="3">Cytoplasm</location>
    </subcellularLocation>
    <subcellularLocation>
        <location evidence="2">Nucleus</location>
    </subcellularLocation>
</comment>
<dbReference type="InterPro" id="IPR001315">
    <property type="entry name" value="CARD"/>
</dbReference>
<dbReference type="InterPro" id="IPR041933">
    <property type="entry name" value="BIRC2/BIRC3_UBA"/>
</dbReference>
<evidence type="ECO:0000256" key="8">
    <source>
        <dbReference type="ARBA" id="ARBA00022703"/>
    </source>
</evidence>
<keyword evidence="18" id="KW-0472">Membrane</keyword>
<reference evidence="21" key="1">
    <citation type="submission" date="2019-04" db="EMBL/GenBank/DDBJ databases">
        <authorList>
            <person name="Alioto T."/>
            <person name="Alioto T."/>
        </authorList>
    </citation>
    <scope>NUCLEOTIDE SEQUENCE [LARGE SCALE GENOMIC DNA]</scope>
</reference>
<evidence type="ECO:0000256" key="5">
    <source>
        <dbReference type="ARBA" id="ARBA00012483"/>
    </source>
</evidence>
<evidence type="ECO:0000259" key="20">
    <source>
        <dbReference type="PROSITE" id="PS50209"/>
    </source>
</evidence>
<dbReference type="PROSITE" id="PS50209">
    <property type="entry name" value="CARD"/>
    <property type="match status" value="1"/>
</dbReference>
<dbReference type="CDD" id="cd08329">
    <property type="entry name" value="CARD_BIRC2_BIRC3"/>
    <property type="match status" value="1"/>
</dbReference>
<comment type="caution">
    <text evidence="21">The sequence shown here is derived from an EMBL/GenBank/DDBJ whole genome shotgun (WGS) entry which is preliminary data.</text>
</comment>
<dbReference type="InterPro" id="IPR001370">
    <property type="entry name" value="BIR_rpt"/>
</dbReference>
<dbReference type="CDD" id="cd16713">
    <property type="entry name" value="RING-HC_BIRC2_3_7"/>
    <property type="match status" value="1"/>
</dbReference>
<keyword evidence="18" id="KW-0812">Transmembrane</keyword>
<dbReference type="Gene3D" id="1.10.8.10">
    <property type="entry name" value="DNA helicase RuvA subunit, C-terminal domain"/>
    <property type="match status" value="1"/>
</dbReference>
<organism evidence="21 22">
    <name type="scientific">Marmota monax</name>
    <name type="common">Woodchuck</name>
    <dbReference type="NCBI Taxonomy" id="9995"/>
    <lineage>
        <taxon>Eukaryota</taxon>
        <taxon>Metazoa</taxon>
        <taxon>Chordata</taxon>
        <taxon>Craniata</taxon>
        <taxon>Vertebrata</taxon>
        <taxon>Euteleostomi</taxon>
        <taxon>Mammalia</taxon>
        <taxon>Eutheria</taxon>
        <taxon>Euarchontoglires</taxon>
        <taxon>Glires</taxon>
        <taxon>Rodentia</taxon>
        <taxon>Sciuromorpha</taxon>
        <taxon>Sciuridae</taxon>
        <taxon>Xerinae</taxon>
        <taxon>Marmotini</taxon>
        <taxon>Marmota</taxon>
    </lineage>
</organism>
<keyword evidence="11 15" id="KW-0863">Zinc-finger</keyword>
<accession>A0A5E4C4K1</accession>
<dbReference type="GO" id="GO:0006915">
    <property type="term" value="P:apoptotic process"/>
    <property type="evidence" value="ECO:0007669"/>
    <property type="project" value="UniProtKB-KW"/>
</dbReference>
<dbReference type="CDD" id="cd00022">
    <property type="entry name" value="BIR"/>
    <property type="match status" value="3"/>
</dbReference>
<keyword evidence="12" id="KW-0833">Ubl conjugation pathway</keyword>
<dbReference type="GO" id="GO:0060546">
    <property type="term" value="P:negative regulation of necroptotic process"/>
    <property type="evidence" value="ECO:0007669"/>
    <property type="project" value="TreeGrafter"/>
</dbReference>
<evidence type="ECO:0000256" key="13">
    <source>
        <dbReference type="ARBA" id="ARBA00022833"/>
    </source>
</evidence>
<dbReference type="PANTHER" id="PTHR10044">
    <property type="entry name" value="INHIBITOR OF APOPTOSIS"/>
    <property type="match status" value="1"/>
</dbReference>
<proteinExistence type="inferred from homology"/>
<evidence type="ECO:0000256" key="6">
    <source>
        <dbReference type="ARBA" id="ARBA00022490"/>
    </source>
</evidence>
<evidence type="ECO:0000256" key="16">
    <source>
        <dbReference type="SAM" id="Coils"/>
    </source>
</evidence>
<keyword evidence="16" id="KW-0175">Coiled coil</keyword>
<dbReference type="GO" id="GO:0051726">
    <property type="term" value="P:regulation of cell cycle"/>
    <property type="evidence" value="ECO:0007669"/>
    <property type="project" value="TreeGrafter"/>
</dbReference>
<evidence type="ECO:0000313" key="21">
    <source>
        <dbReference type="EMBL" id="VTJ76778.1"/>
    </source>
</evidence>
<dbReference type="SMART" id="SM00238">
    <property type="entry name" value="BIR"/>
    <property type="match status" value="3"/>
</dbReference>
<dbReference type="PANTHER" id="PTHR10044:SF178">
    <property type="entry name" value="BACULOVIRAL IAP REPEAT-CONTAINING PROTEIN 3"/>
    <property type="match status" value="1"/>
</dbReference>
<dbReference type="GO" id="GO:2000377">
    <property type="term" value="P:regulation of reactive oxygen species metabolic process"/>
    <property type="evidence" value="ECO:0007669"/>
    <property type="project" value="UniProtKB-ARBA"/>
</dbReference>
<dbReference type="Pfam" id="PF00619">
    <property type="entry name" value="CARD"/>
    <property type="match status" value="1"/>
</dbReference>
<dbReference type="GO" id="GO:0005737">
    <property type="term" value="C:cytoplasm"/>
    <property type="evidence" value="ECO:0007669"/>
    <property type="project" value="UniProtKB-SubCell"/>
</dbReference>
<keyword evidence="18" id="KW-1133">Transmembrane helix</keyword>
<keyword evidence="13" id="KW-0862">Zinc</keyword>
<keyword evidence="7" id="KW-0808">Transferase</keyword>
<evidence type="ECO:0000256" key="14">
    <source>
        <dbReference type="ARBA" id="ARBA00023242"/>
    </source>
</evidence>
<evidence type="ECO:0000256" key="11">
    <source>
        <dbReference type="ARBA" id="ARBA00022771"/>
    </source>
</evidence>
<dbReference type="GO" id="GO:0033209">
    <property type="term" value="P:tumor necrosis factor-mediated signaling pathway"/>
    <property type="evidence" value="ECO:0007669"/>
    <property type="project" value="UniProtKB-ARBA"/>
</dbReference>
<dbReference type="GO" id="GO:0061630">
    <property type="term" value="F:ubiquitin protein ligase activity"/>
    <property type="evidence" value="ECO:0007669"/>
    <property type="project" value="UniProtKB-EC"/>
</dbReference>
<keyword evidence="14" id="KW-0539">Nucleus</keyword>
<dbReference type="GO" id="GO:0043123">
    <property type="term" value="P:positive regulation of canonical NF-kappaB signal transduction"/>
    <property type="evidence" value="ECO:0007669"/>
    <property type="project" value="UniProtKB-ARBA"/>
</dbReference>
<dbReference type="GO" id="GO:1901222">
    <property type="term" value="P:regulation of non-canonical NF-kappaB signal transduction"/>
    <property type="evidence" value="ECO:0007669"/>
    <property type="project" value="UniProtKB-ARBA"/>
</dbReference>
<keyword evidence="22" id="KW-1185">Reference proteome</keyword>
<evidence type="ECO:0000256" key="10">
    <source>
        <dbReference type="ARBA" id="ARBA00022737"/>
    </source>
</evidence>
<evidence type="ECO:0000256" key="7">
    <source>
        <dbReference type="ARBA" id="ARBA00022679"/>
    </source>
</evidence>
<dbReference type="EC" id="2.3.2.27" evidence="5"/>
<evidence type="ECO:0000256" key="3">
    <source>
        <dbReference type="ARBA" id="ARBA00004496"/>
    </source>
</evidence>
<dbReference type="Gene3D" id="1.10.1170.10">
    <property type="entry name" value="Inhibitor Of Apoptosis Protein (2mihbC-IAP-1), Chain A"/>
    <property type="match status" value="3"/>
</dbReference>
<dbReference type="GO" id="GO:0008270">
    <property type="term" value="F:zinc ion binding"/>
    <property type="evidence" value="ECO:0007669"/>
    <property type="project" value="UniProtKB-KW"/>
</dbReference>
<keyword evidence="9" id="KW-0479">Metal-binding</keyword>
<dbReference type="GO" id="GO:1902916">
    <property type="term" value="P:positive regulation of protein polyubiquitination"/>
    <property type="evidence" value="ECO:0007669"/>
    <property type="project" value="UniProtKB-ARBA"/>
</dbReference>
<feature type="domain" description="CARD" evidence="20">
    <location>
        <begin position="491"/>
        <end position="581"/>
    </location>
</feature>
<dbReference type="AlphaFoldDB" id="A0A5E4C4K1"/>
<dbReference type="Pfam" id="PF13920">
    <property type="entry name" value="zf-C3HC4_3"/>
    <property type="match status" value="1"/>
</dbReference>
<dbReference type="SMART" id="SM00114">
    <property type="entry name" value="CARD"/>
    <property type="match status" value="1"/>
</dbReference>
<feature type="compositionally biased region" description="Basic residues" evidence="17">
    <location>
        <begin position="20"/>
        <end position="34"/>
    </location>
</feature>
<feature type="region of interest" description="Disordered" evidence="17">
    <location>
        <begin position="10"/>
        <end position="37"/>
    </location>
</feature>
<comment type="catalytic activity">
    <reaction evidence="1">
        <text>S-ubiquitinyl-[E2 ubiquitin-conjugating enzyme]-L-cysteine + [acceptor protein]-L-lysine = [E2 ubiquitin-conjugating enzyme]-L-cysteine + N(6)-ubiquitinyl-[acceptor protein]-L-lysine.</text>
        <dbReference type="EC" id="2.3.2.27"/>
    </reaction>
</comment>
<dbReference type="InterPro" id="IPR001841">
    <property type="entry name" value="Znf_RING"/>
</dbReference>
<evidence type="ECO:0000259" key="19">
    <source>
        <dbReference type="PROSITE" id="PS50089"/>
    </source>
</evidence>
<dbReference type="PROSITE" id="PS50143">
    <property type="entry name" value="BIR_REPEAT_2"/>
    <property type="match status" value="3"/>
</dbReference>
<sequence length="656" mass="74741">MHRRKNERILILDVPPRSKTDKKKQNKTKQKNMHKTTSPEKGWSLLLLIHFVMNIVENSIFLSNLMKNANSFKMKYDFSCELYRMSTYSTFPSGVPVSERSLARAGFYYTGVKDKVKCFCCGLMLDNWKHGDNPIEKHKKLYPSCSFVQNLNSVNNSKATSQPSFSSSVTNSTHSLLPSLENSGYFSGSYSSFPSNPVNSRANQDFSALRINPYHCSMNTEKARLLTYQMWPLTFLSPTELAKAGFYYIGPGDRVACFACGGKLSNWEPKDDAMSEHLRHFPNCPFVENQFQDTSRYTVSNLSMQTHAARFKTFFNWPSSVLVHPEQLASAGFYYVGHSDDVKCFCCDGGLRCWELGDDPWVEHAKWFPRCEYLIRIKGQEFISQVQASYPHLLEQLLSTSDTPEDENAESPIVHFGPGENHSEDAVMMNTPVVKAALEMGFSRNLVKQTVQSKILTAGENYKTISDLVLDLLNAEDEIREEAKERATEEKESEDLLLIRKNRMALFQHLTCVIPILDSLLIARVINEQEHDVIKQKTQTSLQARELIDTILVKGNTAATVFKNSLQETDPMLYKHLFVQQDIRCIRTEDTSDLPMEEQLRRLQEERTCKVCMDKEVSIVFIPCGHLVVCKDCAPSLRKCPICRGTIKGTVRTFLS</sequence>
<protein>
    <recommendedName>
        <fullName evidence="5">RING-type E3 ubiquitin transferase</fullName>
        <ecNumber evidence="5">2.3.2.27</ecNumber>
    </recommendedName>
</protein>
<evidence type="ECO:0000256" key="17">
    <source>
        <dbReference type="SAM" id="MobiDB-lite"/>
    </source>
</evidence>
<evidence type="ECO:0000256" key="12">
    <source>
        <dbReference type="ARBA" id="ARBA00022786"/>
    </source>
</evidence>
<keyword evidence="10" id="KW-0677">Repeat</keyword>
<dbReference type="PROSITE" id="PS01282">
    <property type="entry name" value="BIR_REPEAT_1"/>
    <property type="match status" value="3"/>
</dbReference>
<dbReference type="FunFam" id="1.10.1170.10:FF:000006">
    <property type="entry name" value="Baculoviral IAP repeat containing 2"/>
    <property type="match status" value="1"/>
</dbReference>
<dbReference type="GO" id="GO:0043066">
    <property type="term" value="P:negative regulation of apoptotic process"/>
    <property type="evidence" value="ECO:0007669"/>
    <property type="project" value="TreeGrafter"/>
</dbReference>